<dbReference type="NCBIfam" id="TIGR02454">
    <property type="entry name" value="ECF_T_CbiQ"/>
    <property type="match status" value="1"/>
</dbReference>
<feature type="transmembrane region" description="Helical" evidence="6">
    <location>
        <begin position="146"/>
        <end position="165"/>
    </location>
</feature>
<comment type="caution">
    <text evidence="7">The sequence shown here is derived from an EMBL/GenBank/DDBJ whole genome shotgun (WGS) entry which is preliminary data.</text>
</comment>
<feature type="transmembrane region" description="Helical" evidence="6">
    <location>
        <begin position="48"/>
        <end position="69"/>
    </location>
</feature>
<dbReference type="CDD" id="cd16914">
    <property type="entry name" value="EcfT"/>
    <property type="match status" value="1"/>
</dbReference>
<dbReference type="InterPro" id="IPR003339">
    <property type="entry name" value="ABC/ECF_trnsptr_transmembrane"/>
</dbReference>
<dbReference type="GO" id="GO:0043190">
    <property type="term" value="C:ATP-binding cassette (ABC) transporter complex"/>
    <property type="evidence" value="ECO:0007669"/>
    <property type="project" value="InterPro"/>
</dbReference>
<feature type="transmembrane region" description="Helical" evidence="6">
    <location>
        <begin position="112"/>
        <end position="134"/>
    </location>
</feature>
<accession>A0A2W4WAI8</accession>
<feature type="transmembrane region" description="Helical" evidence="6">
    <location>
        <begin position="76"/>
        <end position="92"/>
    </location>
</feature>
<dbReference type="Proteomes" id="UP000249354">
    <property type="component" value="Unassembled WGS sequence"/>
</dbReference>
<reference evidence="7 8" key="2">
    <citation type="submission" date="2018-06" db="EMBL/GenBank/DDBJ databases">
        <title>Metagenomic assembly of (sub)arctic Cyanobacteria and their associated microbiome from non-axenic cultures.</title>
        <authorList>
            <person name="Baurain D."/>
        </authorList>
    </citation>
    <scope>NUCLEOTIDE SEQUENCE [LARGE SCALE GENOMIC DNA]</scope>
    <source>
        <strain evidence="7">ULC129bin1</strain>
    </source>
</reference>
<sequence>MALLHIAGFRFDIDSQKATFWQTLAPRTRVLCAALLVMAIAFTPNAHWWTWAVYSTVLLYLMLISRITWTVLLKRVAVEFAFIATVLLGTLFHDGGEVVWQWGLLRITSEGLIVLGSVTLKSVLCLLVLNLLTLTTPISALLQSLVQLRVPPLLVAILASMYRYVGILIDELKAMRQAAASRNLAIAPRRRQRAVIGNMFGALFIRTYERGERVHQAMVSRGYTGIPHIKDLPTGGARDVWTLSAIALIAILGQALYLPRFLSQLS</sequence>
<gene>
    <name evidence="7" type="primary">cbiQ</name>
    <name evidence="7" type="ORF">DCF25_04935</name>
</gene>
<keyword evidence="5 6" id="KW-0472">Membrane</keyword>
<dbReference type="EMBL" id="QBMC01000020">
    <property type="protein sequence ID" value="PZO21291.1"/>
    <property type="molecule type" value="Genomic_DNA"/>
</dbReference>
<evidence type="ECO:0000256" key="5">
    <source>
        <dbReference type="ARBA" id="ARBA00023136"/>
    </source>
</evidence>
<dbReference type="PANTHER" id="PTHR34857">
    <property type="entry name" value="SLL0384 PROTEIN"/>
    <property type="match status" value="1"/>
</dbReference>
<evidence type="ECO:0000256" key="3">
    <source>
        <dbReference type="ARBA" id="ARBA00022692"/>
    </source>
</evidence>
<dbReference type="PANTHER" id="PTHR34857:SF2">
    <property type="entry name" value="SLL0384 PROTEIN"/>
    <property type="match status" value="1"/>
</dbReference>
<feature type="transmembrane region" description="Helical" evidence="6">
    <location>
        <begin position="240"/>
        <end position="258"/>
    </location>
</feature>
<dbReference type="InterPro" id="IPR051611">
    <property type="entry name" value="ECF_transporter_component"/>
</dbReference>
<name>A0A2W4WAI8_9CYAN</name>
<keyword evidence="3 6" id="KW-0812">Transmembrane</keyword>
<keyword evidence="2" id="KW-1003">Cell membrane</keyword>
<dbReference type="Pfam" id="PF02361">
    <property type="entry name" value="CbiQ"/>
    <property type="match status" value="1"/>
</dbReference>
<evidence type="ECO:0000256" key="6">
    <source>
        <dbReference type="SAM" id="Phobius"/>
    </source>
</evidence>
<comment type="subcellular location">
    <subcellularLocation>
        <location evidence="1">Cell membrane</location>
        <topology evidence="1">Multi-pass membrane protein</topology>
    </subcellularLocation>
</comment>
<dbReference type="InterPro" id="IPR012809">
    <property type="entry name" value="ECF_CbiQ"/>
</dbReference>
<evidence type="ECO:0000313" key="7">
    <source>
        <dbReference type="EMBL" id="PZO21291.1"/>
    </source>
</evidence>
<organism evidence="7 8">
    <name type="scientific">Leptolyngbya foveolarum</name>
    <dbReference type="NCBI Taxonomy" id="47253"/>
    <lineage>
        <taxon>Bacteria</taxon>
        <taxon>Bacillati</taxon>
        <taxon>Cyanobacteriota</taxon>
        <taxon>Cyanophyceae</taxon>
        <taxon>Leptolyngbyales</taxon>
        <taxon>Leptolyngbyaceae</taxon>
        <taxon>Leptolyngbya group</taxon>
        <taxon>Leptolyngbya</taxon>
    </lineage>
</organism>
<keyword evidence="4 6" id="KW-1133">Transmembrane helix</keyword>
<dbReference type="AlphaFoldDB" id="A0A2W4WAI8"/>
<evidence type="ECO:0000313" key="8">
    <source>
        <dbReference type="Proteomes" id="UP000249354"/>
    </source>
</evidence>
<evidence type="ECO:0000256" key="2">
    <source>
        <dbReference type="ARBA" id="ARBA00022475"/>
    </source>
</evidence>
<feature type="transmembrane region" description="Helical" evidence="6">
    <location>
        <begin position="24"/>
        <end position="42"/>
    </location>
</feature>
<evidence type="ECO:0000256" key="4">
    <source>
        <dbReference type="ARBA" id="ARBA00022989"/>
    </source>
</evidence>
<evidence type="ECO:0000256" key="1">
    <source>
        <dbReference type="ARBA" id="ARBA00004651"/>
    </source>
</evidence>
<protein>
    <submittedName>
        <fullName evidence="7">Cobalt ECF transporter T component CbiQ</fullName>
    </submittedName>
</protein>
<dbReference type="GO" id="GO:0006824">
    <property type="term" value="P:cobalt ion transport"/>
    <property type="evidence" value="ECO:0007669"/>
    <property type="project" value="InterPro"/>
</dbReference>
<proteinExistence type="predicted"/>
<reference evidence="8" key="1">
    <citation type="submission" date="2018-04" db="EMBL/GenBank/DDBJ databases">
        <authorList>
            <person name="Cornet L."/>
        </authorList>
    </citation>
    <scope>NUCLEOTIDE SEQUENCE [LARGE SCALE GENOMIC DNA]</scope>
</reference>